<name>A0AAX2IG31_CAPSP</name>
<dbReference type="Proteomes" id="UP000217301">
    <property type="component" value="Chromosome"/>
</dbReference>
<reference evidence="5 7" key="3">
    <citation type="submission" date="2018-06" db="EMBL/GenBank/DDBJ databases">
        <authorList>
            <consortium name="Pathogen Informatics"/>
            <person name="Doyle S."/>
        </authorList>
    </citation>
    <scope>NUCLEOTIDE SEQUENCE [LARGE SCALE GENOMIC DNA]</scope>
    <source>
        <strain evidence="5 7">NCTC11653</strain>
    </source>
</reference>
<evidence type="ECO:0000313" key="6">
    <source>
        <dbReference type="Proteomes" id="UP000217301"/>
    </source>
</evidence>
<dbReference type="Proteomes" id="UP000249902">
    <property type="component" value="Unassembled WGS sequence"/>
</dbReference>
<evidence type="ECO:0000256" key="1">
    <source>
        <dbReference type="ARBA" id="ARBA00017922"/>
    </source>
</evidence>
<keyword evidence="2 3" id="KW-0732">Signal</keyword>
<evidence type="ECO:0000256" key="3">
    <source>
        <dbReference type="SAM" id="SignalP"/>
    </source>
</evidence>
<evidence type="ECO:0000313" key="5">
    <source>
        <dbReference type="EMBL" id="SQA76199.1"/>
    </source>
</evidence>
<accession>A0AAX2IG31</accession>
<dbReference type="InterPro" id="IPR012640">
    <property type="entry name" value="Membr_lipoprot_lipid_attach_CS"/>
</dbReference>
<organism evidence="5 7">
    <name type="scientific">Capnocytophaga sputigena</name>
    <dbReference type="NCBI Taxonomy" id="1019"/>
    <lineage>
        <taxon>Bacteria</taxon>
        <taxon>Pseudomonadati</taxon>
        <taxon>Bacteroidota</taxon>
        <taxon>Flavobacteriia</taxon>
        <taxon>Flavobacteriales</taxon>
        <taxon>Flavobacteriaceae</taxon>
        <taxon>Capnocytophaga</taxon>
    </lineage>
</organism>
<dbReference type="EMBL" id="UAVP01000009">
    <property type="protein sequence ID" value="SQA76199.1"/>
    <property type="molecule type" value="Genomic_DNA"/>
</dbReference>
<keyword evidence="6" id="KW-1185">Reference proteome</keyword>
<evidence type="ECO:0000313" key="4">
    <source>
        <dbReference type="EMBL" id="ATA84908.1"/>
    </source>
</evidence>
<sequence length="310" mass="35394">MKKILFSFLAIAALAACNKNDDNGSDSANHLVKKITTKNKDGNLEEVITLSYEGGRPISHSYTKYDNGVQTGTTRVSTFHFDGKFIKQAKRENAGIDNYVQNFTYENGKLVTKTEKYESDHRNYTYQYSYTGNQLKSVLRSHPTTIYVNGDTQSATYYREKQFTYSGNTVIEVTTQYQKDLNGAVVTSTFYGTDTTTYTISDGNIVKVVEESEYSTTVKEYTYDTKRNPFHYMTDFVEPSPTNFLVAGNGKYNILTYKNTYEPKTAGTKRETLRAYEYTYNADGYPTVVKQYKEKGNGAREFQGTKEYEY</sequence>
<gene>
    <name evidence="4" type="ORF">CGC55_10540</name>
    <name evidence="5" type="ORF">NCTC11653_02122</name>
</gene>
<dbReference type="EMBL" id="CP022385">
    <property type="protein sequence ID" value="ATA84908.1"/>
    <property type="molecule type" value="Genomic_DNA"/>
</dbReference>
<dbReference type="KEGG" id="cspu:CGC55_10540"/>
<dbReference type="AlphaFoldDB" id="A0AAX2IG31"/>
<proteinExistence type="predicted"/>
<reference evidence="6" key="2">
    <citation type="submission" date="2017-06" db="EMBL/GenBank/DDBJ databases">
        <title>Capnocytophaga spp. assemblies.</title>
        <authorList>
            <person name="Gulvik C.A."/>
        </authorList>
    </citation>
    <scope>NUCLEOTIDE SEQUENCE [LARGE SCALE GENOMIC DNA]</scope>
    <source>
        <strain evidence="6">KC1668</strain>
    </source>
</reference>
<evidence type="ECO:0000256" key="2">
    <source>
        <dbReference type="ARBA" id="ARBA00022729"/>
    </source>
</evidence>
<dbReference type="Pfam" id="PF08139">
    <property type="entry name" value="LPAM_1"/>
    <property type="match status" value="1"/>
</dbReference>
<dbReference type="PROSITE" id="PS51257">
    <property type="entry name" value="PROKAR_LIPOPROTEIN"/>
    <property type="match status" value="1"/>
</dbReference>
<dbReference type="RefSeq" id="WP_002678494.1">
    <property type="nucleotide sequence ID" value="NZ_CP022385.1"/>
</dbReference>
<feature type="signal peptide" evidence="3">
    <location>
        <begin position="1"/>
        <end position="15"/>
    </location>
</feature>
<protein>
    <recommendedName>
        <fullName evidence="1">Type IV secretion system putative lipoprotein virB7</fullName>
    </recommendedName>
</protein>
<reference evidence="4" key="1">
    <citation type="journal article" date="2017" name="Genome Announc.">
        <title>Twelve Complete Reference Genomes of Clinical Isolates in the Capnocytophaga Genus.</title>
        <authorList>
            <person name="Villarma A."/>
            <person name="Gulvik C.A."/>
            <person name="Rowe L.A."/>
            <person name="Sheth M."/>
            <person name="Juieng P."/>
            <person name="Nicholson A.C."/>
            <person name="Loparev V.N."/>
            <person name="McQuiston J.R."/>
        </authorList>
    </citation>
    <scope>NUCLEOTIDE SEQUENCE</scope>
    <source>
        <strain evidence="4">KC1668</strain>
    </source>
</reference>
<feature type="chain" id="PRO_5043343034" description="Type IV secretion system putative lipoprotein virB7" evidence="3">
    <location>
        <begin position="16"/>
        <end position="310"/>
    </location>
</feature>
<evidence type="ECO:0000313" key="7">
    <source>
        <dbReference type="Proteomes" id="UP000249902"/>
    </source>
</evidence>